<proteinExistence type="inferred from homology"/>
<evidence type="ECO:0000256" key="8">
    <source>
        <dbReference type="PIRSR" id="PIRSR001589-2"/>
    </source>
</evidence>
<dbReference type="InterPro" id="IPR014729">
    <property type="entry name" value="Rossmann-like_a/b/a_fold"/>
</dbReference>
<dbReference type="EC" id="6.3.5.4" evidence="3"/>
<dbReference type="PANTHER" id="PTHR43284:SF1">
    <property type="entry name" value="ASPARAGINE SYNTHETASE"/>
    <property type="match status" value="1"/>
</dbReference>
<dbReference type="InterPro" id="IPR001962">
    <property type="entry name" value="Asn_synthase"/>
</dbReference>
<evidence type="ECO:0000259" key="9">
    <source>
        <dbReference type="PROSITE" id="PS51278"/>
    </source>
</evidence>
<evidence type="ECO:0000256" key="6">
    <source>
        <dbReference type="ARBA" id="ARBA00022962"/>
    </source>
</evidence>
<dbReference type="InterPro" id="IPR051786">
    <property type="entry name" value="ASN_synthetase/amidase"/>
</dbReference>
<dbReference type="PANTHER" id="PTHR43284">
    <property type="entry name" value="ASPARAGINE SYNTHETASE (GLUTAMINE-HYDROLYZING)"/>
    <property type="match status" value="1"/>
</dbReference>
<dbReference type="SUPFAM" id="SSF56235">
    <property type="entry name" value="N-terminal nucleophile aminohydrolases (Ntn hydrolases)"/>
    <property type="match status" value="1"/>
</dbReference>
<comment type="pathway">
    <text evidence="1">Amino-acid biosynthesis; L-asparagine biosynthesis; L-asparagine from L-aspartate (L-Gln route): step 1/1.</text>
</comment>
<dbReference type="Gene3D" id="3.40.50.620">
    <property type="entry name" value="HUPs"/>
    <property type="match status" value="1"/>
</dbReference>
<evidence type="ECO:0000256" key="5">
    <source>
        <dbReference type="ARBA" id="ARBA00022840"/>
    </source>
</evidence>
<dbReference type="EMBL" id="CP021886">
    <property type="protein sequence ID" value="AWI33513.1"/>
    <property type="molecule type" value="Genomic_DNA"/>
</dbReference>
<sequence length="673" mass="78382">MCGVVGVVSLKHKTIKTNNLVKMVNLLKHRGPDDAGYLFFHTGLHHSSKISFYQAFSDEKFKTLSPLLPPIQEAMSVKEINAHDWDIFLGHRRLSIIDTTPAGHQPMSDLSKNLWVSYNGEIYNFKEIRTELEQLGYQFYTQSDTEVIIYAYAKWGIECINKFNGMFALALYDNFAKKFFLIRDRYGIKPLYYQLDNENNLIFASESKAILAYCESNPQVDCEALLEYFTFQNIFTNKTFFTDIKLLEAGHYLEIDLRSKTLIKKCYWDFCFESCWNLKDEREYIVELERLFISAIKRQLQADVLVGGYLSGGIDSSSICGVASRFLPYLNTFSIGFDLTSARGIELGFDEREISEYLSYLFKTEHYEMVLKSGDMERCLRDFTYHLEEPRVGQSYPNFYAAKLASKFVGVVLSGCGGDELFGGYPWRYYRGIKNKDFKHYVEEYYLFWQRLVPNSQLKKLFAPIANKVNSVWTRDIFENILKGANVNPSCEEEYINNSLYFESKTFLHGLLMVEDKLSMAHSLEVRVPFLDNDLVDFAQKIPLSLKLSNFEDVKKIDENNLMQKRQNRFLQTKNNKMIFRKMASAFIPKEVVEGAKKGFSSPDGSWFSGESIDFVKQKLFCKDSLIFHYLDYKTCYNLINDHLEGKQNYRLLIWSLLNFNEWCQIHLGEYNA</sequence>
<dbReference type="InterPro" id="IPR017932">
    <property type="entry name" value="GATase_2_dom"/>
</dbReference>
<dbReference type="CDD" id="cd00712">
    <property type="entry name" value="AsnB"/>
    <property type="match status" value="1"/>
</dbReference>
<dbReference type="CDD" id="cd01991">
    <property type="entry name" value="Asn_synthase_B_C"/>
    <property type="match status" value="1"/>
</dbReference>
<comment type="catalytic activity">
    <reaction evidence="7">
        <text>L-aspartate + L-glutamine + ATP + H2O = L-asparagine + L-glutamate + AMP + diphosphate + H(+)</text>
        <dbReference type="Rhea" id="RHEA:12228"/>
        <dbReference type="ChEBI" id="CHEBI:15377"/>
        <dbReference type="ChEBI" id="CHEBI:15378"/>
        <dbReference type="ChEBI" id="CHEBI:29985"/>
        <dbReference type="ChEBI" id="CHEBI:29991"/>
        <dbReference type="ChEBI" id="CHEBI:30616"/>
        <dbReference type="ChEBI" id="CHEBI:33019"/>
        <dbReference type="ChEBI" id="CHEBI:58048"/>
        <dbReference type="ChEBI" id="CHEBI:58359"/>
        <dbReference type="ChEBI" id="CHEBI:456215"/>
        <dbReference type="EC" id="6.3.5.4"/>
    </reaction>
</comment>
<dbReference type="RefSeq" id="WP_108910409.1">
    <property type="nucleotide sequence ID" value="NZ_CP021886.1"/>
</dbReference>
<evidence type="ECO:0000256" key="7">
    <source>
        <dbReference type="ARBA" id="ARBA00048741"/>
    </source>
</evidence>
<organism evidence="10 11">
    <name type="scientific">Helicobacter apodemus</name>
    <dbReference type="NCBI Taxonomy" id="135569"/>
    <lineage>
        <taxon>Bacteria</taxon>
        <taxon>Pseudomonadati</taxon>
        <taxon>Campylobacterota</taxon>
        <taxon>Epsilonproteobacteria</taxon>
        <taxon>Campylobacterales</taxon>
        <taxon>Helicobacteraceae</taxon>
        <taxon>Helicobacter</taxon>
    </lineage>
</organism>
<keyword evidence="6" id="KW-0315">Glutamine amidotransferase</keyword>
<dbReference type="Gene3D" id="3.60.20.10">
    <property type="entry name" value="Glutamine Phosphoribosylpyrophosphate, subunit 1, domain 1"/>
    <property type="match status" value="1"/>
</dbReference>
<gene>
    <name evidence="10" type="primary">asnB</name>
    <name evidence="10" type="ORF">CDV25_01130</name>
</gene>
<dbReference type="AlphaFoldDB" id="A0A2U8FBC8"/>
<evidence type="ECO:0000313" key="11">
    <source>
        <dbReference type="Proteomes" id="UP000244890"/>
    </source>
</evidence>
<dbReference type="SUPFAM" id="SSF52402">
    <property type="entry name" value="Adenine nucleotide alpha hydrolases-like"/>
    <property type="match status" value="1"/>
</dbReference>
<evidence type="ECO:0000256" key="1">
    <source>
        <dbReference type="ARBA" id="ARBA00005187"/>
    </source>
</evidence>
<dbReference type="InterPro" id="IPR029055">
    <property type="entry name" value="Ntn_hydrolases_N"/>
</dbReference>
<dbReference type="PROSITE" id="PS51278">
    <property type="entry name" value="GATASE_TYPE_2"/>
    <property type="match status" value="1"/>
</dbReference>
<dbReference type="PIRSF" id="PIRSF001589">
    <property type="entry name" value="Asn_synthetase_glu-h"/>
    <property type="match status" value="1"/>
</dbReference>
<dbReference type="GO" id="GO:0004066">
    <property type="term" value="F:asparagine synthase (glutamine-hydrolyzing) activity"/>
    <property type="evidence" value="ECO:0007669"/>
    <property type="project" value="UniProtKB-EC"/>
</dbReference>
<dbReference type="Pfam" id="PF13537">
    <property type="entry name" value="GATase_7"/>
    <property type="match status" value="1"/>
</dbReference>
<dbReference type="GO" id="GO:0005829">
    <property type="term" value="C:cytosol"/>
    <property type="evidence" value="ECO:0007669"/>
    <property type="project" value="TreeGrafter"/>
</dbReference>
<dbReference type="OrthoDB" id="9763290at2"/>
<evidence type="ECO:0000256" key="2">
    <source>
        <dbReference type="ARBA" id="ARBA00005752"/>
    </source>
</evidence>
<feature type="binding site" evidence="8">
    <location>
        <position position="144"/>
    </location>
    <ligand>
        <name>L-glutamine</name>
        <dbReference type="ChEBI" id="CHEBI:58359"/>
    </ligand>
</feature>
<keyword evidence="4 8" id="KW-0547">Nucleotide-binding</keyword>
<evidence type="ECO:0000256" key="3">
    <source>
        <dbReference type="ARBA" id="ARBA00012737"/>
    </source>
</evidence>
<feature type="binding site" evidence="8">
    <location>
        <position position="335"/>
    </location>
    <ligand>
        <name>ATP</name>
        <dbReference type="ChEBI" id="CHEBI:30616"/>
    </ligand>
</feature>
<evidence type="ECO:0000256" key="4">
    <source>
        <dbReference type="ARBA" id="ARBA00022741"/>
    </source>
</evidence>
<dbReference type="GO" id="GO:0006529">
    <property type="term" value="P:asparagine biosynthetic process"/>
    <property type="evidence" value="ECO:0007669"/>
    <property type="project" value="InterPro"/>
</dbReference>
<dbReference type="GO" id="GO:0005524">
    <property type="term" value="F:ATP binding"/>
    <property type="evidence" value="ECO:0007669"/>
    <property type="project" value="UniProtKB-KW"/>
</dbReference>
<name>A0A2U8FBC8_9HELI</name>
<dbReference type="Proteomes" id="UP000244890">
    <property type="component" value="Chromosome"/>
</dbReference>
<accession>A0A2U8FBC8</accession>
<dbReference type="InterPro" id="IPR006426">
    <property type="entry name" value="Asn_synth_AEB"/>
</dbReference>
<dbReference type="Pfam" id="PF00733">
    <property type="entry name" value="Asn_synthase"/>
    <property type="match status" value="1"/>
</dbReference>
<dbReference type="KEGG" id="had:CDV25_01130"/>
<keyword evidence="5 8" id="KW-0067">ATP-binding</keyword>
<dbReference type="NCBIfam" id="TIGR01536">
    <property type="entry name" value="asn_synth_AEB"/>
    <property type="match status" value="1"/>
</dbReference>
<feature type="binding site" evidence="8">
    <location>
        <begin position="414"/>
        <end position="415"/>
    </location>
    <ligand>
        <name>ATP</name>
        <dbReference type="ChEBI" id="CHEBI:30616"/>
    </ligand>
</feature>
<reference evidence="10 11" key="1">
    <citation type="submission" date="2017-06" db="EMBL/GenBank/DDBJ databases">
        <title>Complete genome of Helicobacter apodemus.</title>
        <authorList>
            <person name="Cho S."/>
        </authorList>
    </citation>
    <scope>NUCLEOTIDE SEQUENCE [LARGE SCALE GENOMIC DNA]</scope>
    <source>
        <strain evidence="11">SNUVETPUB-15-01</strain>
    </source>
</reference>
<protein>
    <recommendedName>
        <fullName evidence="3">asparagine synthase (glutamine-hydrolyzing)</fullName>
        <ecNumber evidence="3">6.3.5.4</ecNumber>
    </recommendedName>
</protein>
<dbReference type="InterPro" id="IPR033738">
    <property type="entry name" value="AsnB_N"/>
</dbReference>
<feature type="domain" description="Glutamine amidotransferase type-2" evidence="9">
    <location>
        <begin position="2"/>
        <end position="258"/>
    </location>
</feature>
<evidence type="ECO:0000313" key="10">
    <source>
        <dbReference type="EMBL" id="AWI33513.1"/>
    </source>
</evidence>
<comment type="similarity">
    <text evidence="2">Belongs to the asparagine synthetase family.</text>
</comment>